<sequence length="349" mass="38309">MQFSATTAVAAISAPAIIGRAYGQTDTLTVGDAGGAYTRAWTEAFYEPFERETGIRVVPVERRDNPAAEVRAVVETGNYRWDLCASVGQDVSHTLVENDLLEPLDLSSDDALAIPDTMKDDHFVASDVAAFVLAYREDTVNKPITSYADMWDVEGFPGRRGLRQFARDTIQIALLADGVPLADIPQVLSEEAGWQRAFAKLEEIRPHIDVWWSSAAQTPTLLESGELDICPTFNSRAQSVIDAGVPVRIVWNGGFFTNFGWVIPKGSPKADAARQFIAFCCSPERQAVACAQMGIGPSHPGAFDFMDAERSRTLPTFPENLAQMGPLDFRFWGPLQETAAERFNTWLLG</sequence>
<evidence type="ECO:0000313" key="7">
    <source>
        <dbReference type="Proteomes" id="UP001597521"/>
    </source>
</evidence>
<reference evidence="7" key="1">
    <citation type="journal article" date="2019" name="Int. J. Syst. Evol. Microbiol.">
        <title>The Global Catalogue of Microorganisms (GCM) 10K type strain sequencing project: providing services to taxonomists for standard genome sequencing and annotation.</title>
        <authorList>
            <consortium name="The Broad Institute Genomics Platform"/>
            <consortium name="The Broad Institute Genome Sequencing Center for Infectious Disease"/>
            <person name="Wu L."/>
            <person name="Ma J."/>
        </authorList>
    </citation>
    <scope>NUCLEOTIDE SEQUENCE [LARGE SCALE GENOMIC DNA]</scope>
    <source>
        <strain evidence="7">CCM 7427</strain>
    </source>
</reference>
<dbReference type="Pfam" id="PF13416">
    <property type="entry name" value="SBP_bac_8"/>
    <property type="match status" value="1"/>
</dbReference>
<keyword evidence="7" id="KW-1185">Reference proteome</keyword>
<name>A0ABW5QKQ8_9HYPH</name>
<gene>
    <name evidence="6" type="ORF">ACFSX5_10715</name>
</gene>
<evidence type="ECO:0000256" key="1">
    <source>
        <dbReference type="ARBA" id="ARBA00004418"/>
    </source>
</evidence>
<keyword evidence="3" id="KW-0813">Transport</keyword>
<evidence type="ECO:0000256" key="3">
    <source>
        <dbReference type="ARBA" id="ARBA00022448"/>
    </source>
</evidence>
<evidence type="ECO:0000256" key="4">
    <source>
        <dbReference type="ARBA" id="ARBA00022729"/>
    </source>
</evidence>
<evidence type="ECO:0000256" key="2">
    <source>
        <dbReference type="ARBA" id="ARBA00008520"/>
    </source>
</evidence>
<dbReference type="SUPFAM" id="SSF53850">
    <property type="entry name" value="Periplasmic binding protein-like II"/>
    <property type="match status" value="1"/>
</dbReference>
<protein>
    <submittedName>
        <fullName evidence="6">Polyamine ABC transporter substrate-binding protein</fullName>
    </submittedName>
</protein>
<keyword evidence="5" id="KW-0574">Periplasm</keyword>
<dbReference type="InterPro" id="IPR006059">
    <property type="entry name" value="SBP"/>
</dbReference>
<organism evidence="6 7">
    <name type="scientific">Devosia albogilva</name>
    <dbReference type="NCBI Taxonomy" id="429726"/>
    <lineage>
        <taxon>Bacteria</taxon>
        <taxon>Pseudomonadati</taxon>
        <taxon>Pseudomonadota</taxon>
        <taxon>Alphaproteobacteria</taxon>
        <taxon>Hyphomicrobiales</taxon>
        <taxon>Devosiaceae</taxon>
        <taxon>Devosia</taxon>
    </lineage>
</organism>
<comment type="caution">
    <text evidence="6">The sequence shown here is derived from an EMBL/GenBank/DDBJ whole genome shotgun (WGS) entry which is preliminary data.</text>
</comment>
<comment type="similarity">
    <text evidence="2">Belongs to the bacterial solute-binding protein 1 family.</text>
</comment>
<dbReference type="PANTHER" id="PTHR30006">
    <property type="entry name" value="THIAMINE-BINDING PERIPLASMIC PROTEIN-RELATED"/>
    <property type="match status" value="1"/>
</dbReference>
<dbReference type="CDD" id="cd13589">
    <property type="entry name" value="PBP2_polyamine_RpCGA009"/>
    <property type="match status" value="1"/>
</dbReference>
<dbReference type="RefSeq" id="WP_386833383.1">
    <property type="nucleotide sequence ID" value="NZ_JBHUNP010000001.1"/>
</dbReference>
<comment type="subcellular location">
    <subcellularLocation>
        <location evidence="1">Periplasm</location>
    </subcellularLocation>
</comment>
<evidence type="ECO:0000256" key="5">
    <source>
        <dbReference type="ARBA" id="ARBA00022764"/>
    </source>
</evidence>
<dbReference type="PANTHER" id="PTHR30006:SF3">
    <property type="entry name" value="THIAMINE-BINDING PERIPLASMIC PROTEIN"/>
    <property type="match status" value="1"/>
</dbReference>
<dbReference type="Proteomes" id="UP001597521">
    <property type="component" value="Unassembled WGS sequence"/>
</dbReference>
<keyword evidence="4" id="KW-0732">Signal</keyword>
<dbReference type="Gene3D" id="3.40.190.10">
    <property type="entry name" value="Periplasmic binding protein-like II"/>
    <property type="match status" value="2"/>
</dbReference>
<evidence type="ECO:0000313" key="6">
    <source>
        <dbReference type="EMBL" id="MFD2648263.1"/>
    </source>
</evidence>
<dbReference type="EMBL" id="JBHUNP010000001">
    <property type="protein sequence ID" value="MFD2648263.1"/>
    <property type="molecule type" value="Genomic_DNA"/>
</dbReference>
<proteinExistence type="inferred from homology"/>
<accession>A0ABW5QKQ8</accession>